<reference evidence="2 3" key="1">
    <citation type="submission" date="2017-07" db="EMBL/GenBank/DDBJ databases">
        <authorList>
            <person name="Talla V."/>
            <person name="Backstrom N."/>
        </authorList>
    </citation>
    <scope>NUCLEOTIDE SEQUENCE [LARGE SCALE GENOMIC DNA]</scope>
</reference>
<keyword evidence="1" id="KW-1015">Disulfide bond</keyword>
<gene>
    <name evidence="2" type="ORF">LSINAPIS_LOCUS3728</name>
</gene>
<dbReference type="Proteomes" id="UP000324832">
    <property type="component" value="Unassembled WGS sequence"/>
</dbReference>
<comment type="subunit">
    <text evidence="1">Homodimer; disulfide-linked.</text>
</comment>
<dbReference type="InterPro" id="IPR032466">
    <property type="entry name" value="Metal_Hydrolase"/>
</dbReference>
<sequence length="76" mass="8343">TPQGLEDVSSYPLLFAELMETGWTMEELKKLAGLNFIRVLSAAEGVAKEMASAHITPYEEIAPRTLESLNCSSQDI</sequence>
<keyword evidence="3" id="KW-1185">Reference proteome</keyword>
<accession>A0A5E4Q044</accession>
<keyword evidence="1" id="KW-0336">GPI-anchor</keyword>
<dbReference type="EMBL" id="FZQP02000902">
    <property type="protein sequence ID" value="VVC90919.1"/>
    <property type="molecule type" value="Genomic_DNA"/>
</dbReference>
<keyword evidence="1" id="KW-0472">Membrane</keyword>
<protein>
    <recommendedName>
        <fullName evidence="1">Dipeptidase</fullName>
        <ecNumber evidence="1">3.4.13.19</ecNumber>
    </recommendedName>
</protein>
<evidence type="ECO:0000313" key="3">
    <source>
        <dbReference type="Proteomes" id="UP000324832"/>
    </source>
</evidence>
<keyword evidence="1" id="KW-0482">Metalloprotease</keyword>
<keyword evidence="1" id="KW-0224">Dipeptidase</keyword>
<comment type="catalytic activity">
    <reaction evidence="1">
        <text>an L-aminoacyl-L-amino acid + H2O = 2 an L-alpha-amino acid</text>
        <dbReference type="Rhea" id="RHEA:48940"/>
        <dbReference type="ChEBI" id="CHEBI:15377"/>
        <dbReference type="ChEBI" id="CHEBI:59869"/>
        <dbReference type="ChEBI" id="CHEBI:77460"/>
        <dbReference type="EC" id="3.4.13.19"/>
    </reaction>
</comment>
<comment type="subcellular location">
    <subcellularLocation>
        <location evidence="1">Membrane</location>
        <topology evidence="1">Lipid-anchor</topology>
        <topology evidence="1">GPI-anchor</topology>
    </subcellularLocation>
</comment>
<dbReference type="Pfam" id="PF01244">
    <property type="entry name" value="Peptidase_M19"/>
    <property type="match status" value="1"/>
</dbReference>
<dbReference type="GO" id="GO:0098552">
    <property type="term" value="C:side of membrane"/>
    <property type="evidence" value="ECO:0007669"/>
    <property type="project" value="UniProtKB-KW"/>
</dbReference>
<dbReference type="Gene3D" id="3.20.20.140">
    <property type="entry name" value="Metal-dependent hydrolases"/>
    <property type="match status" value="1"/>
</dbReference>
<evidence type="ECO:0000256" key="1">
    <source>
        <dbReference type="RuleBase" id="RU341113"/>
    </source>
</evidence>
<comment type="cofactor">
    <cofactor evidence="1">
        <name>Zn(2+)</name>
        <dbReference type="ChEBI" id="CHEBI:29105"/>
    </cofactor>
</comment>
<keyword evidence="1" id="KW-0645">Protease</keyword>
<keyword evidence="1" id="KW-0862">Zinc</keyword>
<keyword evidence="1" id="KW-0479">Metal-binding</keyword>
<feature type="non-terminal residue" evidence="2">
    <location>
        <position position="1"/>
    </location>
</feature>
<keyword evidence="1" id="KW-0449">Lipoprotein</keyword>
<dbReference type="PANTHER" id="PTHR10443:SF47">
    <property type="entry name" value="DIPEPTIDASE"/>
    <property type="match status" value="1"/>
</dbReference>
<dbReference type="InterPro" id="IPR008257">
    <property type="entry name" value="Pept_M19"/>
</dbReference>
<dbReference type="GO" id="GO:0070573">
    <property type="term" value="F:metallodipeptidase activity"/>
    <property type="evidence" value="ECO:0007669"/>
    <property type="project" value="InterPro"/>
</dbReference>
<keyword evidence="1" id="KW-0378">Hydrolase</keyword>
<comment type="similarity">
    <text evidence="1">Belongs to the metallo-dependent hydrolases superfamily. Peptidase M19 family.</text>
</comment>
<evidence type="ECO:0000313" key="2">
    <source>
        <dbReference type="EMBL" id="VVC90919.1"/>
    </source>
</evidence>
<organism evidence="2 3">
    <name type="scientific">Leptidea sinapis</name>
    <dbReference type="NCBI Taxonomy" id="189913"/>
    <lineage>
        <taxon>Eukaryota</taxon>
        <taxon>Metazoa</taxon>
        <taxon>Ecdysozoa</taxon>
        <taxon>Arthropoda</taxon>
        <taxon>Hexapoda</taxon>
        <taxon>Insecta</taxon>
        <taxon>Pterygota</taxon>
        <taxon>Neoptera</taxon>
        <taxon>Endopterygota</taxon>
        <taxon>Lepidoptera</taxon>
        <taxon>Glossata</taxon>
        <taxon>Ditrysia</taxon>
        <taxon>Papilionoidea</taxon>
        <taxon>Pieridae</taxon>
        <taxon>Dismorphiinae</taxon>
        <taxon>Leptidea</taxon>
    </lineage>
</organism>
<name>A0A5E4Q044_9NEOP</name>
<dbReference type="EC" id="3.4.13.19" evidence="1"/>
<dbReference type="PROSITE" id="PS51365">
    <property type="entry name" value="RENAL_DIPEPTIDASE_2"/>
    <property type="match status" value="1"/>
</dbReference>
<proteinExistence type="inferred from homology"/>
<dbReference type="GO" id="GO:0046872">
    <property type="term" value="F:metal ion binding"/>
    <property type="evidence" value="ECO:0007669"/>
    <property type="project" value="UniProtKB-UniRule"/>
</dbReference>
<dbReference type="AlphaFoldDB" id="A0A5E4Q044"/>
<dbReference type="GO" id="GO:0006508">
    <property type="term" value="P:proteolysis"/>
    <property type="evidence" value="ECO:0007669"/>
    <property type="project" value="UniProtKB-KW"/>
</dbReference>
<dbReference type="SUPFAM" id="SSF51556">
    <property type="entry name" value="Metallo-dependent hydrolases"/>
    <property type="match status" value="1"/>
</dbReference>
<keyword evidence="1" id="KW-0325">Glycoprotein</keyword>
<dbReference type="PANTHER" id="PTHR10443">
    <property type="entry name" value="MICROSOMAL DIPEPTIDASE"/>
    <property type="match status" value="1"/>
</dbReference>